<proteinExistence type="predicted"/>
<accession>A0AAV4U681</accession>
<dbReference type="AlphaFoldDB" id="A0AAV4U681"/>
<keyword evidence="2" id="KW-1185">Reference proteome</keyword>
<dbReference type="EMBL" id="BPLQ01010754">
    <property type="protein sequence ID" value="GIY53333.1"/>
    <property type="molecule type" value="Genomic_DNA"/>
</dbReference>
<organism evidence="1 2">
    <name type="scientific">Caerostris darwini</name>
    <dbReference type="NCBI Taxonomy" id="1538125"/>
    <lineage>
        <taxon>Eukaryota</taxon>
        <taxon>Metazoa</taxon>
        <taxon>Ecdysozoa</taxon>
        <taxon>Arthropoda</taxon>
        <taxon>Chelicerata</taxon>
        <taxon>Arachnida</taxon>
        <taxon>Araneae</taxon>
        <taxon>Araneomorphae</taxon>
        <taxon>Entelegynae</taxon>
        <taxon>Araneoidea</taxon>
        <taxon>Araneidae</taxon>
        <taxon>Caerostris</taxon>
    </lineage>
</organism>
<gene>
    <name evidence="1" type="ORF">CDAR_39541</name>
</gene>
<evidence type="ECO:0000313" key="2">
    <source>
        <dbReference type="Proteomes" id="UP001054837"/>
    </source>
</evidence>
<comment type="caution">
    <text evidence="1">The sequence shown here is derived from an EMBL/GenBank/DDBJ whole genome shotgun (WGS) entry which is preliminary data.</text>
</comment>
<sequence>MAKSLNQTHSRSNHLKSFKRTHLERQAIFTRDAIAQRNMLEELYLTLSITCPESLEADGIGKLINHHANEFKFSIWMLSMKVTYD</sequence>
<dbReference type="Proteomes" id="UP001054837">
    <property type="component" value="Unassembled WGS sequence"/>
</dbReference>
<evidence type="ECO:0000313" key="1">
    <source>
        <dbReference type="EMBL" id="GIY53333.1"/>
    </source>
</evidence>
<reference evidence="1 2" key="1">
    <citation type="submission" date="2021-06" db="EMBL/GenBank/DDBJ databases">
        <title>Caerostris darwini draft genome.</title>
        <authorList>
            <person name="Kono N."/>
            <person name="Arakawa K."/>
        </authorList>
    </citation>
    <scope>NUCLEOTIDE SEQUENCE [LARGE SCALE GENOMIC DNA]</scope>
</reference>
<name>A0AAV4U681_9ARAC</name>
<protein>
    <submittedName>
        <fullName evidence="1">Uncharacterized protein</fullName>
    </submittedName>
</protein>